<evidence type="ECO:0000313" key="2">
    <source>
        <dbReference type="EMBL" id="KAK9814391.1"/>
    </source>
</evidence>
<dbReference type="SUPFAM" id="SSF53474">
    <property type="entry name" value="alpha/beta-Hydrolases"/>
    <property type="match status" value="1"/>
</dbReference>
<dbReference type="InterPro" id="IPR000639">
    <property type="entry name" value="Epox_hydrolase-like"/>
</dbReference>
<dbReference type="InterPro" id="IPR029058">
    <property type="entry name" value="AB_hydrolase_fold"/>
</dbReference>
<dbReference type="AlphaFoldDB" id="A0AAW1PLG2"/>
<proteinExistence type="predicted"/>
<comment type="caution">
    <text evidence="2">The sequence shown here is derived from an EMBL/GenBank/DDBJ whole genome shotgun (WGS) entry which is preliminary data.</text>
</comment>
<dbReference type="GO" id="GO:0003824">
    <property type="term" value="F:catalytic activity"/>
    <property type="evidence" value="ECO:0007669"/>
    <property type="project" value="InterPro"/>
</dbReference>
<feature type="domain" description="AB hydrolase-1" evidence="1">
    <location>
        <begin position="40"/>
        <end position="292"/>
    </location>
</feature>
<protein>
    <recommendedName>
        <fullName evidence="1">AB hydrolase-1 domain-containing protein</fullName>
    </recommendedName>
</protein>
<organism evidence="2 3">
    <name type="scientific">[Myrmecia] bisecta</name>
    <dbReference type="NCBI Taxonomy" id="41462"/>
    <lineage>
        <taxon>Eukaryota</taxon>
        <taxon>Viridiplantae</taxon>
        <taxon>Chlorophyta</taxon>
        <taxon>core chlorophytes</taxon>
        <taxon>Trebouxiophyceae</taxon>
        <taxon>Trebouxiales</taxon>
        <taxon>Trebouxiaceae</taxon>
        <taxon>Myrmecia</taxon>
    </lineage>
</organism>
<sequence length="316" mass="35319">MAPESVAEERELASGVTEGFWQWRGYRIRYQRCGDSGPAVLLVHGFGGNCDHWRKNLPVLGEQCRMFAIDLLGYGYSDKPDPRVLAPNSIYNFETWGEQLSDFIESVIREPVFLICNSVGGLAGLQAAVYQPNQVRGVQLLNISLRMLHLSKQNRFQRPFVKALQQVLRETQLGELFFAQVATSKAVKNVLSQCYGDPSTVDDELVEYILKPGLEPGAVAVFLDFISYSAGPLPEELLERVTVPVSILWGEKDPWEKLEWGREFEKYASVEEFVVLPGAGHCPQDEAPHLVNPAILRFIARHIPSPTSSFSNGAQP</sequence>
<dbReference type="PANTHER" id="PTHR46438">
    <property type="entry name" value="ALPHA/BETA-HYDROLASES SUPERFAMILY PROTEIN"/>
    <property type="match status" value="1"/>
</dbReference>
<dbReference type="PRINTS" id="PR00412">
    <property type="entry name" value="EPOXHYDRLASE"/>
</dbReference>
<dbReference type="EMBL" id="JALJOR010000007">
    <property type="protein sequence ID" value="KAK9814391.1"/>
    <property type="molecule type" value="Genomic_DNA"/>
</dbReference>
<accession>A0AAW1PLG2</accession>
<evidence type="ECO:0000259" key="1">
    <source>
        <dbReference type="Pfam" id="PF12697"/>
    </source>
</evidence>
<evidence type="ECO:0000313" key="3">
    <source>
        <dbReference type="Proteomes" id="UP001489004"/>
    </source>
</evidence>
<name>A0AAW1PLG2_9CHLO</name>
<dbReference type="Pfam" id="PF12697">
    <property type="entry name" value="Abhydrolase_6"/>
    <property type="match status" value="1"/>
</dbReference>
<gene>
    <name evidence="2" type="ORF">WJX72_005098</name>
</gene>
<dbReference type="Gene3D" id="3.40.50.1820">
    <property type="entry name" value="alpha/beta hydrolase"/>
    <property type="match status" value="1"/>
</dbReference>
<dbReference type="InterPro" id="IPR000073">
    <property type="entry name" value="AB_hydrolase_1"/>
</dbReference>
<keyword evidence="3" id="KW-1185">Reference proteome</keyword>
<dbReference type="Proteomes" id="UP001489004">
    <property type="component" value="Unassembled WGS sequence"/>
</dbReference>
<dbReference type="PANTHER" id="PTHR46438:SF12">
    <property type="entry name" value="ALPHA_BETA-HYDROLASES SUPERFAMILY PROTEIN"/>
    <property type="match status" value="1"/>
</dbReference>
<reference evidence="2 3" key="1">
    <citation type="journal article" date="2024" name="Nat. Commun.">
        <title>Phylogenomics reveals the evolutionary origins of lichenization in chlorophyte algae.</title>
        <authorList>
            <person name="Puginier C."/>
            <person name="Libourel C."/>
            <person name="Otte J."/>
            <person name="Skaloud P."/>
            <person name="Haon M."/>
            <person name="Grisel S."/>
            <person name="Petersen M."/>
            <person name="Berrin J.G."/>
            <person name="Delaux P.M."/>
            <person name="Dal Grande F."/>
            <person name="Keller J."/>
        </authorList>
    </citation>
    <scope>NUCLEOTIDE SEQUENCE [LARGE SCALE GENOMIC DNA]</scope>
    <source>
        <strain evidence="2 3">SAG 2043</strain>
    </source>
</reference>
<dbReference type="PRINTS" id="PR00111">
    <property type="entry name" value="ABHYDROLASE"/>
</dbReference>